<evidence type="ECO:0000256" key="2">
    <source>
        <dbReference type="ARBA" id="ARBA00013194"/>
    </source>
</evidence>
<gene>
    <name evidence="7" type="ORF">ACCQ41_00960</name>
</gene>
<evidence type="ECO:0000313" key="7">
    <source>
        <dbReference type="EMBL" id="MFO3664830.1"/>
    </source>
</evidence>
<proteinExistence type="predicted"/>
<reference evidence="7 8" key="1">
    <citation type="journal article" date="2025" name="Anaerobe">
        <title>Description of Anaerococcus kampingiae sp. nov., Anaerococcus groningensis sp. nov., Anaerococcus martiniensis sp. nov., and Anaerococcus cruorum sp. nov., isolated from human clinical specimens.</title>
        <authorList>
            <person name="Boiten K.E."/>
            <person name="Meijer J."/>
            <person name="van Wezel E.M."/>
            <person name="Veloo A.C.M."/>
        </authorList>
    </citation>
    <scope>NUCLEOTIDE SEQUENCE [LARGE SCALE GENOMIC DNA]</scope>
    <source>
        <strain evidence="7 8">ENR0831</strain>
    </source>
</reference>
<feature type="chain" id="PRO_5046167433" description="peptidylprolyl isomerase" evidence="6">
    <location>
        <begin position="25"/>
        <end position="299"/>
    </location>
</feature>
<evidence type="ECO:0000313" key="8">
    <source>
        <dbReference type="Proteomes" id="UP001637996"/>
    </source>
</evidence>
<keyword evidence="8" id="KW-1185">Reference proteome</keyword>
<dbReference type="EC" id="5.2.1.8" evidence="2"/>
<dbReference type="Pfam" id="PF13624">
    <property type="entry name" value="SurA_N_3"/>
    <property type="match status" value="1"/>
</dbReference>
<comment type="caution">
    <text evidence="7">The sequence shown here is derived from an EMBL/GenBank/DDBJ whole genome shotgun (WGS) entry which is preliminary data.</text>
</comment>
<evidence type="ECO:0000256" key="5">
    <source>
        <dbReference type="ARBA" id="ARBA00023235"/>
    </source>
</evidence>
<protein>
    <recommendedName>
        <fullName evidence="2">peptidylprolyl isomerase</fullName>
        <ecNumber evidence="2">5.2.1.8</ecNumber>
    </recommendedName>
</protein>
<feature type="signal peptide" evidence="6">
    <location>
        <begin position="1"/>
        <end position="24"/>
    </location>
</feature>
<accession>A0ABW9M9L7</accession>
<organism evidence="7 8">
    <name type="scientific">Anaerococcus martiniensis</name>
    <dbReference type="NCBI Taxonomy" id="3115615"/>
    <lineage>
        <taxon>Bacteria</taxon>
        <taxon>Bacillati</taxon>
        <taxon>Bacillota</taxon>
        <taxon>Tissierellia</taxon>
        <taxon>Tissierellales</taxon>
        <taxon>Peptoniphilaceae</taxon>
        <taxon>Anaerococcus</taxon>
    </lineage>
</organism>
<dbReference type="InterPro" id="IPR027304">
    <property type="entry name" value="Trigger_fact/SurA_dom_sf"/>
</dbReference>
<dbReference type="Gene3D" id="1.10.4030.10">
    <property type="entry name" value="Porin chaperone SurA, peptide-binding domain"/>
    <property type="match status" value="1"/>
</dbReference>
<name>A0ABW9M9L7_9FIRM</name>
<evidence type="ECO:0000256" key="1">
    <source>
        <dbReference type="ARBA" id="ARBA00000971"/>
    </source>
</evidence>
<evidence type="ECO:0000256" key="6">
    <source>
        <dbReference type="SAM" id="SignalP"/>
    </source>
</evidence>
<keyword evidence="4" id="KW-0697">Rotamase</keyword>
<dbReference type="Proteomes" id="UP001637996">
    <property type="component" value="Unassembled WGS sequence"/>
</dbReference>
<dbReference type="RefSeq" id="WP_410030594.1">
    <property type="nucleotide sequence ID" value="NZ_JBGMEI010000001.1"/>
</dbReference>
<dbReference type="InterPro" id="IPR050245">
    <property type="entry name" value="PrsA_foldase"/>
</dbReference>
<evidence type="ECO:0000256" key="4">
    <source>
        <dbReference type="ARBA" id="ARBA00023110"/>
    </source>
</evidence>
<evidence type="ECO:0000256" key="3">
    <source>
        <dbReference type="ARBA" id="ARBA00022729"/>
    </source>
</evidence>
<comment type="catalytic activity">
    <reaction evidence="1">
        <text>[protein]-peptidylproline (omega=180) = [protein]-peptidylproline (omega=0)</text>
        <dbReference type="Rhea" id="RHEA:16237"/>
        <dbReference type="Rhea" id="RHEA-COMP:10747"/>
        <dbReference type="Rhea" id="RHEA-COMP:10748"/>
        <dbReference type="ChEBI" id="CHEBI:83833"/>
        <dbReference type="ChEBI" id="CHEBI:83834"/>
        <dbReference type="EC" id="5.2.1.8"/>
    </reaction>
</comment>
<dbReference type="EMBL" id="JBGMEI010000001">
    <property type="protein sequence ID" value="MFO3664830.1"/>
    <property type="molecule type" value="Genomic_DNA"/>
</dbReference>
<dbReference type="PANTHER" id="PTHR47245:SF1">
    <property type="entry name" value="FOLDASE PROTEIN PRSA"/>
    <property type="match status" value="1"/>
</dbReference>
<dbReference type="SUPFAM" id="SSF109998">
    <property type="entry name" value="Triger factor/SurA peptide-binding domain-like"/>
    <property type="match status" value="1"/>
</dbReference>
<sequence>MKRKIIKALLSAVLIINLTACGNAAENKDALAIVDGERISNDEYLKELDFYQKYYTKKYGEEYLDHEVERNKTNNDVLEKELIDSMIKDQVMKNDLKANGVKVDDNTATSIRNNLEDQLGSQDSLKANIKAIGLDENKFNQVIYNDSIRKQHYNYFLGHSGIKDSEILEFYKANDKYHKQYKYNVLAFDDKNEAEKAFDKINSPAEFKSYLDNPIKNYEVINSEFVYKDDPILEKSEISEKDKVSEIFEHDGKYMILMVNSYNENENELLINVKDLYLREKYEEYLNKLTKKSKIRLFA</sequence>
<keyword evidence="5" id="KW-0413">Isomerase</keyword>
<keyword evidence="3 6" id="KW-0732">Signal</keyword>
<dbReference type="PANTHER" id="PTHR47245">
    <property type="entry name" value="PEPTIDYLPROLYL ISOMERASE"/>
    <property type="match status" value="1"/>
</dbReference>